<evidence type="ECO:0000313" key="3">
    <source>
        <dbReference type="EMBL" id="GAJ90604.1"/>
    </source>
</evidence>
<dbReference type="InterPro" id="IPR035093">
    <property type="entry name" value="RelE/ParE_toxin_dom_sf"/>
</dbReference>
<comment type="similarity">
    <text evidence="1">Belongs to the RelE toxin family.</text>
</comment>
<evidence type="ECO:0000313" key="4">
    <source>
        <dbReference type="Proteomes" id="UP000026941"/>
    </source>
</evidence>
<organism evidence="3 4">
    <name type="scientific">Rhizobium rhizogenes NBRC 13257</name>
    <dbReference type="NCBI Taxonomy" id="1220581"/>
    <lineage>
        <taxon>Bacteria</taxon>
        <taxon>Pseudomonadati</taxon>
        <taxon>Pseudomonadota</taxon>
        <taxon>Alphaproteobacteria</taxon>
        <taxon>Hyphomicrobiales</taxon>
        <taxon>Rhizobiaceae</taxon>
        <taxon>Rhizobium/Agrobacterium group</taxon>
        <taxon>Rhizobium</taxon>
    </lineage>
</organism>
<proteinExistence type="inferred from homology"/>
<gene>
    <name evidence="3" type="ORF">RRH01S_01_00680</name>
</gene>
<dbReference type="Pfam" id="PF05016">
    <property type="entry name" value="ParE_toxin"/>
    <property type="match status" value="1"/>
</dbReference>
<dbReference type="PANTHER" id="PTHR33755:SF6">
    <property type="entry name" value="PLASMID STABILIZATION SYSTEM PROTEIN"/>
    <property type="match status" value="1"/>
</dbReference>
<evidence type="ECO:0000256" key="2">
    <source>
        <dbReference type="ARBA" id="ARBA00022649"/>
    </source>
</evidence>
<dbReference type="InterPro" id="IPR051803">
    <property type="entry name" value="TA_system_RelE-like_toxin"/>
</dbReference>
<accession>A0AA87Q142</accession>
<dbReference type="Proteomes" id="UP000026941">
    <property type="component" value="Unassembled WGS sequence"/>
</dbReference>
<reference evidence="3 4" key="1">
    <citation type="submission" date="2014-05" db="EMBL/GenBank/DDBJ databases">
        <title>Whole genome shotgun sequence of Rhizobium rhizogenes NBRC 13257.</title>
        <authorList>
            <person name="Katano-Makiyama Y."/>
            <person name="Hosoyama A."/>
            <person name="Hashimoto M."/>
            <person name="Hosoyama Y."/>
            <person name="Noguchi M."/>
            <person name="Tsuchikane K."/>
            <person name="Kimura A."/>
            <person name="Ohji S."/>
            <person name="Ichikawa N."/>
            <person name="Yamazoe A."/>
            <person name="Fujita N."/>
        </authorList>
    </citation>
    <scope>NUCLEOTIDE SEQUENCE [LARGE SCALE GENOMIC DNA]</scope>
    <source>
        <strain evidence="3 4">NBRC 13257</strain>
    </source>
</reference>
<name>A0AA87Q142_RHIRH</name>
<dbReference type="RefSeq" id="WP_042469621.1">
    <property type="nucleotide sequence ID" value="NZ_BAYX01000001.1"/>
</dbReference>
<keyword evidence="2" id="KW-1277">Toxin-antitoxin system</keyword>
<dbReference type="AlphaFoldDB" id="A0AA87Q142"/>
<dbReference type="EMBL" id="BAYX01000001">
    <property type="protein sequence ID" value="GAJ90604.1"/>
    <property type="molecule type" value="Genomic_DNA"/>
</dbReference>
<dbReference type="NCBIfam" id="TIGR02385">
    <property type="entry name" value="RelE_StbE"/>
    <property type="match status" value="1"/>
</dbReference>
<dbReference type="InterPro" id="IPR007712">
    <property type="entry name" value="RelE/ParE_toxin"/>
</dbReference>
<protein>
    <submittedName>
        <fullName evidence="3">Uncharacterized protein</fullName>
    </submittedName>
</protein>
<dbReference type="PANTHER" id="PTHR33755">
    <property type="entry name" value="TOXIN PARE1-RELATED"/>
    <property type="match status" value="1"/>
</dbReference>
<evidence type="ECO:0000256" key="1">
    <source>
        <dbReference type="ARBA" id="ARBA00006226"/>
    </source>
</evidence>
<dbReference type="Gene3D" id="3.30.2310.20">
    <property type="entry name" value="RelE-like"/>
    <property type="match status" value="1"/>
</dbReference>
<comment type="caution">
    <text evidence="3">The sequence shown here is derived from an EMBL/GenBank/DDBJ whole genome shotgun (WGS) entry which is preliminary data.</text>
</comment>
<sequence length="95" mass="10996">MLLFRTETYRADLEKIVGYIAQNNLTAALAMWDEIEAQVERLRDFPHSGRIGRLPGTRELVVTRTSFLVVYRVEDNIELIRVLHGAQQWPPVDSE</sequence>